<reference evidence="8" key="1">
    <citation type="submission" date="2016-08" db="EMBL/GenBank/DDBJ databases">
        <authorList>
            <person name="Varghese N."/>
            <person name="Submissions Spin"/>
        </authorList>
    </citation>
    <scope>NUCLEOTIDE SEQUENCE [LARGE SCALE GENOMIC DNA]</scope>
    <source>
        <strain evidence="8">REICA_082</strain>
    </source>
</reference>
<evidence type="ECO:0000256" key="1">
    <source>
        <dbReference type="ARBA" id="ARBA00001933"/>
    </source>
</evidence>
<feature type="domain" description="Tryptophan synthase beta chain-like PALP" evidence="6">
    <location>
        <begin position="10"/>
        <end position="319"/>
    </location>
</feature>
<dbReference type="NCBIfam" id="NF003031">
    <property type="entry name" value="PRK03910.1-4"/>
    <property type="match status" value="1"/>
</dbReference>
<accession>A0A1C3ZVS8</accession>
<dbReference type="InterPro" id="IPR036052">
    <property type="entry name" value="TrpB-like_PALP_sf"/>
</dbReference>
<keyword evidence="3 5" id="KW-0663">Pyridoxal phosphate</keyword>
<evidence type="ECO:0000313" key="8">
    <source>
        <dbReference type="Proteomes" id="UP000198975"/>
    </source>
</evidence>
<evidence type="ECO:0000313" key="7">
    <source>
        <dbReference type="EMBL" id="SCB86310.1"/>
    </source>
</evidence>
<dbReference type="InterPro" id="IPR001926">
    <property type="entry name" value="TrpB-like_PALP"/>
</dbReference>
<sequence>MHLARFPRLTLGHFPTPLEPLNNLSALLGGPKLWIKRDDATGLATGGNKTRKLEFLLADALALNADVIITQGATQSNHVRQTIAAAAKLGLPTKVLLEKRVTDFGEAYQRSGNILLDELLGGEIVAHLPGGTDMQQAMEELAQQLREQGHNPYVIPGGGSNPIGALGYVACAEELLFQSSQLRLRIDSVVHATGSTGTQAGLVAGFSATNSQVPVLGISVRAPKAKQEENVWTLASRTRELLGVKGELPREAVVANSDYVGDGYGLPTESMLEALTLFARHEGILLDPVYSGKGAAGLIDLIRKGHFSRDENVVFIHTGGSAGLFGYRQVLEAHVRHG</sequence>
<dbReference type="RefSeq" id="WP_088237266.1">
    <property type="nucleotide sequence ID" value="NZ_FMAY01000002.1"/>
</dbReference>
<feature type="modified residue" description="N6-(pyridoxal phosphate)lysine" evidence="5">
    <location>
        <position position="49"/>
    </location>
</feature>
<dbReference type="OrthoDB" id="9801249at2"/>
<comment type="similarity">
    <text evidence="2">Belongs to the ACC deaminase/D-cysteine desulfhydrase family.</text>
</comment>
<comment type="cofactor">
    <cofactor evidence="1">
        <name>pyridoxal 5'-phosphate</name>
        <dbReference type="ChEBI" id="CHEBI:597326"/>
    </cofactor>
</comment>
<dbReference type="Gene3D" id="3.40.50.1100">
    <property type="match status" value="2"/>
</dbReference>
<proteinExistence type="inferred from homology"/>
<evidence type="ECO:0000256" key="4">
    <source>
        <dbReference type="PIRSR" id="PIRSR006278-1"/>
    </source>
</evidence>
<dbReference type="Proteomes" id="UP000198975">
    <property type="component" value="Unassembled WGS sequence"/>
</dbReference>
<dbReference type="SUPFAM" id="SSF53686">
    <property type="entry name" value="Tryptophan synthase beta subunit-like PLP-dependent enzymes"/>
    <property type="match status" value="1"/>
</dbReference>
<dbReference type="PANTHER" id="PTHR43780">
    <property type="entry name" value="1-AMINOCYCLOPROPANE-1-CARBOXYLATE DEAMINASE-RELATED"/>
    <property type="match status" value="1"/>
</dbReference>
<gene>
    <name evidence="7" type="ORF">GA0061071_102188</name>
</gene>
<dbReference type="InterPro" id="IPR027278">
    <property type="entry name" value="ACCD_DCysDesulf"/>
</dbReference>
<name>A0A1C3ZVS8_9ENTR</name>
<dbReference type="EMBL" id="FMAY01000002">
    <property type="protein sequence ID" value="SCB86310.1"/>
    <property type="molecule type" value="Genomic_DNA"/>
</dbReference>
<evidence type="ECO:0000256" key="3">
    <source>
        <dbReference type="ARBA" id="ARBA00022898"/>
    </source>
</evidence>
<evidence type="ECO:0000259" key="6">
    <source>
        <dbReference type="Pfam" id="PF00291"/>
    </source>
</evidence>
<dbReference type="NCBIfam" id="TIGR01275">
    <property type="entry name" value="ACC_deam_rel"/>
    <property type="match status" value="1"/>
</dbReference>
<feature type="active site" description="Nucleophile" evidence="4">
    <location>
        <position position="76"/>
    </location>
</feature>
<protein>
    <submittedName>
        <fullName evidence="7">D-cysteine desulfhydrase</fullName>
    </submittedName>
</protein>
<dbReference type="PANTHER" id="PTHR43780:SF2">
    <property type="entry name" value="1-AMINOCYCLOPROPANE-1-CARBOXYLATE DEAMINASE-RELATED"/>
    <property type="match status" value="1"/>
</dbReference>
<dbReference type="PIRSF" id="PIRSF006278">
    <property type="entry name" value="ACCD_DCysDesulf"/>
    <property type="match status" value="1"/>
</dbReference>
<dbReference type="InterPro" id="IPR005966">
    <property type="entry name" value="D-Cys_desShydrase"/>
</dbReference>
<evidence type="ECO:0000256" key="5">
    <source>
        <dbReference type="PIRSR" id="PIRSR006278-2"/>
    </source>
</evidence>
<dbReference type="AlphaFoldDB" id="A0A1C3ZVS8"/>
<dbReference type="Pfam" id="PF00291">
    <property type="entry name" value="PALP"/>
    <property type="match status" value="1"/>
</dbReference>
<organism evidence="7 8">
    <name type="scientific">Kosakonia oryzendophytica</name>
    <dbReference type="NCBI Taxonomy" id="1005665"/>
    <lineage>
        <taxon>Bacteria</taxon>
        <taxon>Pseudomonadati</taxon>
        <taxon>Pseudomonadota</taxon>
        <taxon>Gammaproteobacteria</taxon>
        <taxon>Enterobacterales</taxon>
        <taxon>Enterobacteriaceae</taxon>
        <taxon>Kosakonia</taxon>
    </lineage>
</organism>
<keyword evidence="8" id="KW-1185">Reference proteome</keyword>
<dbReference type="GO" id="GO:0019148">
    <property type="term" value="F:D-cysteine desulfhydrase activity"/>
    <property type="evidence" value="ECO:0007669"/>
    <property type="project" value="TreeGrafter"/>
</dbReference>
<evidence type="ECO:0000256" key="2">
    <source>
        <dbReference type="ARBA" id="ARBA00008639"/>
    </source>
</evidence>